<dbReference type="KEGG" id="mpp:MICPUCDRAFT_58896"/>
<dbReference type="Pfam" id="PF08573">
    <property type="entry name" value="SAE2"/>
    <property type="match status" value="2"/>
</dbReference>
<keyword evidence="3" id="KW-0539">Nucleus</keyword>
<feature type="compositionally biased region" description="Low complexity" evidence="5">
    <location>
        <begin position="149"/>
        <end position="169"/>
    </location>
</feature>
<proteinExistence type="predicted"/>
<dbReference type="RefSeq" id="XP_003059538.1">
    <property type="nucleotide sequence ID" value="XM_003059492.1"/>
</dbReference>
<protein>
    <submittedName>
        <fullName evidence="7">Predicted protein</fullName>
    </submittedName>
</protein>
<sequence>MSPPGGDMESIAAVAERVRRYVNDAMEEVAERAHGASAETESIRASLVAINADLEAEVSSLEDALRAAESKEAASTSAYRAIKAELDELKDAIEPREQKLRAELDLWKQSSVRYRKRFEHAEAEIRRARGGHAVEGVRAPVRGAGGGATKSPSVSPAAAAPAAAAATTTERGASDAVAAAAAERPTAPPSPTRRKRARAPSPPAPTTAPGPSAPPPRAGTGGGGGKWRKTGALANEASLRRSGRRTSTAAAQGLWGGGGGGGGGDADGGKHVEGALAEEDRTLFKIAPRRKDDVEGDARGGPGDDADATARTTRDAGARGGFLRARDVNAAPPGVKYSEVVRNKAERALLPSFTCDECDAFYGANSSVRRPGGACTHCPGPGDVSRHRAKWAPPPAPAGYWNLGFGTQGDEKRASG</sequence>
<evidence type="ECO:0000256" key="1">
    <source>
        <dbReference type="ARBA" id="ARBA00004123"/>
    </source>
</evidence>
<feature type="domain" description="DNA endonuclease activator Ctp1 C-terminal" evidence="6">
    <location>
        <begin position="384"/>
        <end position="407"/>
    </location>
</feature>
<feature type="compositionally biased region" description="Basic and acidic residues" evidence="5">
    <location>
        <begin position="267"/>
        <end position="298"/>
    </location>
</feature>
<dbReference type="InterPro" id="IPR013882">
    <property type="entry name" value="Ctp1_C"/>
</dbReference>
<dbReference type="GeneID" id="9684677"/>
<accession>C1MUQ6</accession>
<gene>
    <name evidence="7" type="ORF">MICPUCDRAFT_58896</name>
</gene>
<dbReference type="AlphaFoldDB" id="C1MUQ6"/>
<evidence type="ECO:0000256" key="2">
    <source>
        <dbReference type="ARBA" id="ARBA00022763"/>
    </source>
</evidence>
<dbReference type="GO" id="GO:0010792">
    <property type="term" value="P:DNA double-strand break processing involved in repair via single-strand annealing"/>
    <property type="evidence" value="ECO:0007669"/>
    <property type="project" value="TreeGrafter"/>
</dbReference>
<keyword evidence="8" id="KW-1185">Reference proteome</keyword>
<dbReference type="EMBL" id="GG663740">
    <property type="protein sequence ID" value="EEH56670.1"/>
    <property type="molecule type" value="Genomic_DNA"/>
</dbReference>
<feature type="coiled-coil region" evidence="4">
    <location>
        <begin position="44"/>
        <end position="71"/>
    </location>
</feature>
<dbReference type="PANTHER" id="PTHR15107">
    <property type="entry name" value="RETINOBLASTOMA BINDING PROTEIN 8"/>
    <property type="match status" value="1"/>
</dbReference>
<feature type="region of interest" description="Disordered" evidence="5">
    <location>
        <begin position="380"/>
        <end position="416"/>
    </location>
</feature>
<evidence type="ECO:0000256" key="4">
    <source>
        <dbReference type="SAM" id="Coils"/>
    </source>
</evidence>
<evidence type="ECO:0000256" key="3">
    <source>
        <dbReference type="ARBA" id="ARBA00023242"/>
    </source>
</evidence>
<reference evidence="7 8" key="1">
    <citation type="journal article" date="2009" name="Science">
        <title>Green evolution and dynamic adaptations revealed by genomes of the marine picoeukaryotes Micromonas.</title>
        <authorList>
            <person name="Worden A.Z."/>
            <person name="Lee J.H."/>
            <person name="Mock T."/>
            <person name="Rouze P."/>
            <person name="Simmons M.P."/>
            <person name="Aerts A.L."/>
            <person name="Allen A.E."/>
            <person name="Cuvelier M.L."/>
            <person name="Derelle E."/>
            <person name="Everett M.V."/>
            <person name="Foulon E."/>
            <person name="Grimwood J."/>
            <person name="Gundlach H."/>
            <person name="Henrissat B."/>
            <person name="Napoli C."/>
            <person name="McDonald S.M."/>
            <person name="Parker M.S."/>
            <person name="Rombauts S."/>
            <person name="Salamov A."/>
            <person name="Von Dassow P."/>
            <person name="Badger J.H."/>
            <person name="Coutinho P.M."/>
            <person name="Demir E."/>
            <person name="Dubchak I."/>
            <person name="Gentemann C."/>
            <person name="Eikrem W."/>
            <person name="Gready J.E."/>
            <person name="John U."/>
            <person name="Lanier W."/>
            <person name="Lindquist E.A."/>
            <person name="Lucas S."/>
            <person name="Mayer K.F."/>
            <person name="Moreau H."/>
            <person name="Not F."/>
            <person name="Otillar R."/>
            <person name="Panaud O."/>
            <person name="Pangilinan J."/>
            <person name="Paulsen I."/>
            <person name="Piegu B."/>
            <person name="Poliakov A."/>
            <person name="Robbens S."/>
            <person name="Schmutz J."/>
            <person name="Toulza E."/>
            <person name="Wyss T."/>
            <person name="Zelensky A."/>
            <person name="Zhou K."/>
            <person name="Armbrust E.V."/>
            <person name="Bhattacharya D."/>
            <person name="Goodenough U.W."/>
            <person name="Van de Peer Y."/>
            <person name="Grigoriev I.V."/>
        </authorList>
    </citation>
    <scope>NUCLEOTIDE SEQUENCE [LARGE SCALE GENOMIC DNA]</scope>
    <source>
        <strain evidence="7 8">CCMP1545</strain>
    </source>
</reference>
<evidence type="ECO:0000256" key="5">
    <source>
        <dbReference type="SAM" id="MobiDB-lite"/>
    </source>
</evidence>
<evidence type="ECO:0000259" key="6">
    <source>
        <dbReference type="Pfam" id="PF08573"/>
    </source>
</evidence>
<feature type="compositionally biased region" description="Pro residues" evidence="5">
    <location>
        <begin position="200"/>
        <end position="217"/>
    </location>
</feature>
<comment type="subcellular location">
    <subcellularLocation>
        <location evidence="1">Nucleus</location>
    </subcellularLocation>
</comment>
<feature type="domain" description="DNA endonuclease activator Ctp1 C-terminal" evidence="6">
    <location>
        <begin position="336"/>
        <end position="364"/>
    </location>
</feature>
<keyword evidence="2" id="KW-0227">DNA damage</keyword>
<keyword evidence="4" id="KW-0175">Coiled coil</keyword>
<dbReference type="GO" id="GO:0003684">
    <property type="term" value="F:damaged DNA binding"/>
    <property type="evidence" value="ECO:0007669"/>
    <property type="project" value="TreeGrafter"/>
</dbReference>
<feature type="region of interest" description="Disordered" evidence="5">
    <location>
        <begin position="136"/>
        <end position="324"/>
    </location>
</feature>
<dbReference type="OMA" id="GYWNLGF"/>
<dbReference type="InterPro" id="IPR033316">
    <property type="entry name" value="RBBP8-like"/>
</dbReference>
<dbReference type="GO" id="GO:0005634">
    <property type="term" value="C:nucleus"/>
    <property type="evidence" value="ECO:0007669"/>
    <property type="project" value="UniProtKB-SubCell"/>
</dbReference>
<dbReference type="eggNOG" id="KOG0965">
    <property type="taxonomic scope" value="Eukaryota"/>
</dbReference>
<dbReference type="OrthoDB" id="5801062at2759"/>
<evidence type="ECO:0000313" key="7">
    <source>
        <dbReference type="EMBL" id="EEH56670.1"/>
    </source>
</evidence>
<dbReference type="PANTHER" id="PTHR15107:SF0">
    <property type="entry name" value="DNA ENDONUCLEASE ACTIVATOR CTP1 C-TERMINAL DOMAIN-CONTAINING PROTEIN"/>
    <property type="match status" value="1"/>
</dbReference>
<organism evidence="8">
    <name type="scientific">Micromonas pusilla (strain CCMP1545)</name>
    <name type="common">Picoplanktonic green alga</name>
    <dbReference type="NCBI Taxonomy" id="564608"/>
    <lineage>
        <taxon>Eukaryota</taxon>
        <taxon>Viridiplantae</taxon>
        <taxon>Chlorophyta</taxon>
        <taxon>Mamiellophyceae</taxon>
        <taxon>Mamiellales</taxon>
        <taxon>Mamiellaceae</taxon>
        <taxon>Micromonas</taxon>
    </lineage>
</organism>
<evidence type="ECO:0000313" key="8">
    <source>
        <dbReference type="Proteomes" id="UP000001876"/>
    </source>
</evidence>
<name>C1MUQ6_MICPC</name>
<dbReference type="Proteomes" id="UP000001876">
    <property type="component" value="Unassembled WGS sequence"/>
</dbReference>
<dbReference type="STRING" id="564608.C1MUQ6"/>
<feature type="compositionally biased region" description="Gly residues" evidence="5">
    <location>
        <begin position="254"/>
        <end position="266"/>
    </location>
</feature>